<dbReference type="InterPro" id="IPR011706">
    <property type="entry name" value="Cu-oxidase_C"/>
</dbReference>
<dbReference type="GO" id="GO:0005507">
    <property type="term" value="F:copper ion binding"/>
    <property type="evidence" value="ECO:0007669"/>
    <property type="project" value="InterPro"/>
</dbReference>
<dbReference type="PANTHER" id="PTHR48267">
    <property type="entry name" value="CUPREDOXIN SUPERFAMILY PROTEIN"/>
    <property type="match status" value="1"/>
</dbReference>
<feature type="domain" description="Plastocyanin-like" evidence="6">
    <location>
        <begin position="83"/>
        <end position="197"/>
    </location>
</feature>
<dbReference type="InterPro" id="IPR011707">
    <property type="entry name" value="Cu-oxidase-like_N"/>
</dbReference>
<comment type="similarity">
    <text evidence="1">Belongs to the multicopper oxidase family.</text>
</comment>
<dbReference type="Gene3D" id="2.60.40.420">
    <property type="entry name" value="Cupredoxins - blue copper proteins"/>
    <property type="match status" value="3"/>
</dbReference>
<dbReference type="KEGG" id="bcoh:BC6307_10730"/>
<dbReference type="PROSITE" id="PS00079">
    <property type="entry name" value="MULTICOPPER_OXIDASE1"/>
    <property type="match status" value="1"/>
</dbReference>
<dbReference type="STRING" id="1314751.GCA_001591425_02829"/>
<dbReference type="EMBL" id="CP018866">
    <property type="protein sequence ID" value="AST91716.1"/>
    <property type="molecule type" value="Genomic_DNA"/>
</dbReference>
<sequence>MKRNVGIIVAGLVVVLTGYFLFFVQGLGTSKMFPNLPMNPMMGTDNPSYNQSNTVNESALPIPPMLKDTNPNPNKAEFHITAQNATKEFISGTKTETMGYNGDYLGPVIRVRRGEEVSVQVENKLKDEMTTIHWHGLEVDGDADGGPHSGIQPGESWTPEFTIEQPAATLWYHPHPERKTGKQVYKGLAGLLFIEDEVSDQLEIPRDYGVNDVPLIIQDKRFNKDGSFEYDLGMHDIMNGLQGNTLLVNGAIAPYLEVPKGMMRLRILNGSNASVYELGFDNNQTFYQIASDGGFFEKPIKMNELKLGPSERAEILVDFSEYNNGDVIQMSNQGVKFLKFSVSVNGASVKQFTIPEKLNPIEKINPEDAVRTRKFVFQGMGPRVNINGKQMDINRIDEQVNLNTTEIWEVSNESGMGMMGGTVHPFHAHGVQFQIIDRDGNPPPLNETGWKDTFLVSPGEKVRAIATFNHSGVFMYHCHILEHEDAGMMGQFQVE</sequence>
<dbReference type="Proteomes" id="UP000215224">
    <property type="component" value="Chromosome"/>
</dbReference>
<dbReference type="AlphaFoldDB" id="A0A223KQM1"/>
<accession>A0A223KQM1</accession>
<dbReference type="InterPro" id="IPR002355">
    <property type="entry name" value="Cu_oxidase_Cu_BS"/>
</dbReference>
<dbReference type="Pfam" id="PF07731">
    <property type="entry name" value="Cu-oxidase_2"/>
    <property type="match status" value="1"/>
</dbReference>
<evidence type="ECO:0000256" key="1">
    <source>
        <dbReference type="ARBA" id="ARBA00010609"/>
    </source>
</evidence>
<reference evidence="7 8" key="1">
    <citation type="submission" date="2016-12" db="EMBL/GenBank/DDBJ databases">
        <title>The whole genome sequencing and assembly of Bacillus cohnii DSM 6307T strain.</title>
        <authorList>
            <person name="Lee Y.-J."/>
            <person name="Yi H."/>
            <person name="Bahn Y.-S."/>
            <person name="Kim J.F."/>
            <person name="Lee D.-W."/>
        </authorList>
    </citation>
    <scope>NUCLEOTIDE SEQUENCE [LARGE SCALE GENOMIC DNA]</scope>
    <source>
        <strain evidence="7 8">DSM 6307</strain>
    </source>
</reference>
<dbReference type="RefSeq" id="WP_066417352.1">
    <property type="nucleotide sequence ID" value="NZ_CP018866.1"/>
</dbReference>
<dbReference type="PANTHER" id="PTHR48267:SF1">
    <property type="entry name" value="BILIRUBIN OXIDASE"/>
    <property type="match status" value="1"/>
</dbReference>
<dbReference type="CDD" id="cd04232">
    <property type="entry name" value="CuRO_1_CueO_FtsP"/>
    <property type="match status" value="1"/>
</dbReference>
<evidence type="ECO:0000259" key="5">
    <source>
        <dbReference type="Pfam" id="PF07731"/>
    </source>
</evidence>
<name>A0A223KQM1_9BACI</name>
<keyword evidence="4" id="KW-0812">Transmembrane</keyword>
<protein>
    <submittedName>
        <fullName evidence="7">Copper oxidase</fullName>
    </submittedName>
</protein>
<keyword evidence="8" id="KW-1185">Reference proteome</keyword>
<dbReference type="GO" id="GO:0016491">
    <property type="term" value="F:oxidoreductase activity"/>
    <property type="evidence" value="ECO:0007669"/>
    <property type="project" value="UniProtKB-KW"/>
</dbReference>
<keyword evidence="3" id="KW-0560">Oxidoreductase</keyword>
<organism evidence="7 8">
    <name type="scientific">Sutcliffiella cohnii</name>
    <dbReference type="NCBI Taxonomy" id="33932"/>
    <lineage>
        <taxon>Bacteria</taxon>
        <taxon>Bacillati</taxon>
        <taxon>Bacillota</taxon>
        <taxon>Bacilli</taxon>
        <taxon>Bacillales</taxon>
        <taxon>Bacillaceae</taxon>
        <taxon>Sutcliffiella</taxon>
    </lineage>
</organism>
<gene>
    <name evidence="7" type="ORF">BC6307_10730</name>
</gene>
<dbReference type="SUPFAM" id="SSF49503">
    <property type="entry name" value="Cupredoxins"/>
    <property type="match status" value="3"/>
</dbReference>
<evidence type="ECO:0000313" key="7">
    <source>
        <dbReference type="EMBL" id="AST91716.1"/>
    </source>
</evidence>
<evidence type="ECO:0000259" key="6">
    <source>
        <dbReference type="Pfam" id="PF07732"/>
    </source>
</evidence>
<dbReference type="Pfam" id="PF07732">
    <property type="entry name" value="Cu-oxidase_3"/>
    <property type="match status" value="1"/>
</dbReference>
<dbReference type="InterPro" id="IPR008972">
    <property type="entry name" value="Cupredoxin"/>
</dbReference>
<evidence type="ECO:0000256" key="4">
    <source>
        <dbReference type="SAM" id="Phobius"/>
    </source>
</evidence>
<feature type="transmembrane region" description="Helical" evidence="4">
    <location>
        <begin position="7"/>
        <end position="28"/>
    </location>
</feature>
<dbReference type="InterPro" id="IPR033138">
    <property type="entry name" value="Cu_oxidase_CS"/>
</dbReference>
<dbReference type="CDD" id="cd13890">
    <property type="entry name" value="CuRO_3_CueO_FtsP"/>
    <property type="match status" value="1"/>
</dbReference>
<proteinExistence type="inferred from homology"/>
<keyword evidence="4" id="KW-0472">Membrane</keyword>
<dbReference type="CDD" id="cd13867">
    <property type="entry name" value="CuRO_2_CueO_FtsP"/>
    <property type="match status" value="1"/>
</dbReference>
<feature type="domain" description="Plastocyanin-like" evidence="5">
    <location>
        <begin position="377"/>
        <end position="495"/>
    </location>
</feature>
<evidence type="ECO:0000256" key="3">
    <source>
        <dbReference type="ARBA" id="ARBA00023002"/>
    </source>
</evidence>
<dbReference type="PROSITE" id="PS00080">
    <property type="entry name" value="MULTICOPPER_OXIDASE2"/>
    <property type="match status" value="1"/>
</dbReference>
<keyword evidence="2" id="KW-0479">Metal-binding</keyword>
<dbReference type="InterPro" id="IPR045087">
    <property type="entry name" value="Cu-oxidase_fam"/>
</dbReference>
<evidence type="ECO:0000313" key="8">
    <source>
        <dbReference type="Proteomes" id="UP000215224"/>
    </source>
</evidence>
<evidence type="ECO:0000256" key="2">
    <source>
        <dbReference type="ARBA" id="ARBA00022723"/>
    </source>
</evidence>
<keyword evidence="4" id="KW-1133">Transmembrane helix</keyword>